<reference evidence="13" key="2">
    <citation type="submission" date="2025-09" db="UniProtKB">
        <authorList>
            <consortium name="Ensembl"/>
        </authorList>
    </citation>
    <scope>IDENTIFICATION</scope>
</reference>
<dbReference type="AlphaFoldDB" id="A0A8C5RL80"/>
<dbReference type="InterPro" id="IPR039863">
    <property type="entry name" value="DKK1-4"/>
</dbReference>
<keyword evidence="4" id="KW-0964">Secreted</keyword>
<evidence type="ECO:0000256" key="12">
    <source>
        <dbReference type="ARBA" id="ARBA00068349"/>
    </source>
</evidence>
<keyword evidence="3" id="KW-0217">Developmental protein</keyword>
<keyword evidence="14" id="KW-1185">Reference proteome</keyword>
<evidence type="ECO:0000313" key="14">
    <source>
        <dbReference type="Proteomes" id="UP000694406"/>
    </source>
</evidence>
<reference evidence="13" key="1">
    <citation type="submission" date="2025-08" db="UniProtKB">
        <authorList>
            <consortium name="Ensembl"/>
        </authorList>
    </citation>
    <scope>IDENTIFICATION</scope>
</reference>
<evidence type="ECO:0000256" key="9">
    <source>
        <dbReference type="ARBA" id="ARBA00023180"/>
    </source>
</evidence>
<name>A0A8C5RL80_LATLA</name>
<proteinExistence type="inferred from homology"/>
<comment type="subunit">
    <text evidence="11">Interacts with LRP5 and LRP6.</text>
</comment>
<evidence type="ECO:0000256" key="3">
    <source>
        <dbReference type="ARBA" id="ARBA00022473"/>
    </source>
</evidence>
<keyword evidence="9" id="KW-0325">Glycoprotein</keyword>
<comment type="subcellular location">
    <subcellularLocation>
        <location evidence="1">Secreted</location>
    </subcellularLocation>
</comment>
<accession>A0A8C5RL80</accession>
<dbReference type="GO" id="GO:0048019">
    <property type="term" value="F:receptor antagonist activity"/>
    <property type="evidence" value="ECO:0007669"/>
    <property type="project" value="TreeGrafter"/>
</dbReference>
<sequence length="116" mass="13292">CMQAVSKGENGTICENQHDCNPGLCCAFTKDLLFPICNPFPGEREPCRNPSDGLLNLITWELEPDGAFDRCPCAHGLICQKQRYNFRLDRIKLSSELHWKIKIRFWKNTMGTQTCN</sequence>
<evidence type="ECO:0000256" key="7">
    <source>
        <dbReference type="ARBA" id="ARBA00023054"/>
    </source>
</evidence>
<dbReference type="Gene3D" id="2.10.80.10">
    <property type="entry name" value="Lipase, subunit A"/>
    <property type="match status" value="1"/>
</dbReference>
<evidence type="ECO:0000256" key="4">
    <source>
        <dbReference type="ARBA" id="ARBA00022525"/>
    </source>
</evidence>
<dbReference type="InterPro" id="IPR047300">
    <property type="entry name" value="Dkk3_Cys2"/>
</dbReference>
<evidence type="ECO:0000256" key="2">
    <source>
        <dbReference type="ARBA" id="ARBA00010842"/>
    </source>
</evidence>
<evidence type="ECO:0000256" key="5">
    <source>
        <dbReference type="ARBA" id="ARBA00022687"/>
    </source>
</evidence>
<evidence type="ECO:0000256" key="11">
    <source>
        <dbReference type="ARBA" id="ARBA00064421"/>
    </source>
</evidence>
<evidence type="ECO:0000256" key="1">
    <source>
        <dbReference type="ARBA" id="ARBA00004613"/>
    </source>
</evidence>
<protein>
    <recommendedName>
        <fullName evidence="12">Dickkopf-related protein 3</fullName>
    </recommendedName>
</protein>
<keyword evidence="6" id="KW-0732">Signal</keyword>
<dbReference type="GO" id="GO:0090090">
    <property type="term" value="P:negative regulation of canonical Wnt signaling pathway"/>
    <property type="evidence" value="ECO:0007669"/>
    <property type="project" value="TreeGrafter"/>
</dbReference>
<evidence type="ECO:0000256" key="8">
    <source>
        <dbReference type="ARBA" id="ARBA00023157"/>
    </source>
</evidence>
<dbReference type="PANTHER" id="PTHR12113">
    <property type="entry name" value="DICKKOPF3-LIKE 3"/>
    <property type="match status" value="1"/>
</dbReference>
<dbReference type="GeneTree" id="ENSGT00390000000221"/>
<dbReference type="Proteomes" id="UP000694406">
    <property type="component" value="Unplaced"/>
</dbReference>
<organism evidence="13 14">
    <name type="scientific">Laticauda laticaudata</name>
    <name type="common">Blue-ringed sea krait</name>
    <name type="synonym">Blue-lipped sea krait</name>
    <dbReference type="NCBI Taxonomy" id="8630"/>
    <lineage>
        <taxon>Eukaryota</taxon>
        <taxon>Metazoa</taxon>
        <taxon>Chordata</taxon>
        <taxon>Craniata</taxon>
        <taxon>Vertebrata</taxon>
        <taxon>Euteleostomi</taxon>
        <taxon>Lepidosauria</taxon>
        <taxon>Squamata</taxon>
        <taxon>Bifurcata</taxon>
        <taxon>Unidentata</taxon>
        <taxon>Episquamata</taxon>
        <taxon>Toxicofera</taxon>
        <taxon>Serpentes</taxon>
        <taxon>Colubroidea</taxon>
        <taxon>Elapidae</taxon>
        <taxon>Laticaudinae</taxon>
        <taxon>Laticauda</taxon>
    </lineage>
</organism>
<evidence type="ECO:0000313" key="13">
    <source>
        <dbReference type="Ensembl" id="ENSLLTP00000004322.1"/>
    </source>
</evidence>
<keyword evidence="5" id="KW-0879">Wnt signaling pathway</keyword>
<keyword evidence="8" id="KW-1015">Disulfide bond</keyword>
<keyword evidence="7" id="KW-0175">Coiled coil</keyword>
<dbReference type="GO" id="GO:0005615">
    <property type="term" value="C:extracellular space"/>
    <property type="evidence" value="ECO:0007669"/>
    <property type="project" value="TreeGrafter"/>
</dbReference>
<comment type="function">
    <text evidence="10">Antagonizes canonical Wnt signaling by inhibiting LRP5/6 interaction with Wnt and by forming a ternary complex with the transmembrane protein KREMEN that promotes internalization of LRP5/6. DKKs play an important role in vertebrate development, where they locally inhibit Wnt regulated processes such as antero-posterior axial patterning, limb development, somitogenesis and eye formation. In the adult, Dkks are implicated in bone formation and bone disease, cancer and Alzheimer disease.</text>
</comment>
<dbReference type="PANTHER" id="PTHR12113:SF8">
    <property type="entry name" value="DICKKOPF-RELATED PROTEIN 3"/>
    <property type="match status" value="1"/>
</dbReference>
<dbReference type="GO" id="GO:0016055">
    <property type="term" value="P:Wnt signaling pathway"/>
    <property type="evidence" value="ECO:0007669"/>
    <property type="project" value="UniProtKB-KW"/>
</dbReference>
<dbReference type="Ensembl" id="ENSLLTT00000004502.1">
    <property type="protein sequence ID" value="ENSLLTP00000004322.1"/>
    <property type="gene ID" value="ENSLLTG00000003265.1"/>
</dbReference>
<evidence type="ECO:0000256" key="10">
    <source>
        <dbReference type="ARBA" id="ARBA00054161"/>
    </source>
</evidence>
<dbReference type="CDD" id="cd23274">
    <property type="entry name" value="Dkk3_Cys2"/>
    <property type="match status" value="1"/>
</dbReference>
<dbReference type="GO" id="GO:0039706">
    <property type="term" value="F:co-receptor binding"/>
    <property type="evidence" value="ECO:0007669"/>
    <property type="project" value="TreeGrafter"/>
</dbReference>
<dbReference type="FunFam" id="2.10.80.10:FF:000003">
    <property type="entry name" value="Dickkopf WNT-signaling pathway inhibitor 3"/>
    <property type="match status" value="1"/>
</dbReference>
<evidence type="ECO:0000256" key="6">
    <source>
        <dbReference type="ARBA" id="ARBA00022729"/>
    </source>
</evidence>
<comment type="similarity">
    <text evidence="2">Belongs to the dickkopf family.</text>
</comment>